<dbReference type="Pfam" id="PF24336">
    <property type="entry name" value="DUF7504"/>
    <property type="match status" value="1"/>
</dbReference>
<protein>
    <submittedName>
        <fullName evidence="1">Uncharacterized protein</fullName>
    </submittedName>
</protein>
<dbReference type="AlphaFoldDB" id="A0A1H5WCC8"/>
<gene>
    <name evidence="1" type="ORF">SAMN04488133_1228</name>
</gene>
<dbReference type="EMBL" id="FNVN01000001">
    <property type="protein sequence ID" value="SEF97115.1"/>
    <property type="molecule type" value="Genomic_DNA"/>
</dbReference>
<evidence type="ECO:0000313" key="2">
    <source>
        <dbReference type="Proteomes" id="UP000236740"/>
    </source>
</evidence>
<dbReference type="RefSeq" id="WP_200820852.1">
    <property type="nucleotide sequence ID" value="NZ_CP031311.1"/>
</dbReference>
<keyword evidence="2" id="KW-1185">Reference proteome</keyword>
<dbReference type="GeneID" id="39856750"/>
<evidence type="ECO:0000313" key="1">
    <source>
        <dbReference type="EMBL" id="SEF97115.1"/>
    </source>
</evidence>
<name>A0A1H5WCC8_9EURY</name>
<dbReference type="InterPro" id="IPR055927">
    <property type="entry name" value="DUF7504"/>
</dbReference>
<sequence length="201" mass="21623">MSSIERVVSQVAGASTVLVLRPQSARLGDVECKGALVERPNEVELLGVSFSQPPGVWYDEWVEALGTAPDAAAVITTPELADGGLGDRDLDVETVASPSNLTGIGVKSTSYLSRWDDALAVVESLTVPLQYADTQSVYKFLHVLTTRLQATGAAGQFYLDPTVETDRTVELFKTLFDAVVECEVGDGDDRTVEWSVTRRDG</sequence>
<dbReference type="OrthoDB" id="109251at2157"/>
<dbReference type="Proteomes" id="UP000236740">
    <property type="component" value="Unassembled WGS sequence"/>
</dbReference>
<proteinExistence type="predicted"/>
<reference evidence="1 2" key="1">
    <citation type="submission" date="2016-10" db="EMBL/GenBank/DDBJ databases">
        <authorList>
            <person name="de Groot N.N."/>
        </authorList>
    </citation>
    <scope>NUCLEOTIDE SEQUENCE [LARGE SCALE GENOMIC DNA]</scope>
    <source>
        <strain evidence="1 2">CGMCC 1.10331</strain>
    </source>
</reference>
<accession>A0A1H5WCC8</accession>
<organism evidence="1 2">
    <name type="scientific">Halobellus limi</name>
    <dbReference type="NCBI Taxonomy" id="699433"/>
    <lineage>
        <taxon>Archaea</taxon>
        <taxon>Methanobacteriati</taxon>
        <taxon>Methanobacteriota</taxon>
        <taxon>Stenosarchaea group</taxon>
        <taxon>Halobacteria</taxon>
        <taxon>Halobacteriales</taxon>
        <taxon>Haloferacaceae</taxon>
        <taxon>Halobellus</taxon>
    </lineage>
</organism>